<accession>A0A6N6MCL8</accession>
<organism evidence="1 2">
    <name type="scientific">Salibacter halophilus</name>
    <dbReference type="NCBI Taxonomy" id="1803916"/>
    <lineage>
        <taxon>Bacteria</taxon>
        <taxon>Pseudomonadati</taxon>
        <taxon>Bacteroidota</taxon>
        <taxon>Flavobacteriia</taxon>
        <taxon>Flavobacteriales</taxon>
        <taxon>Salibacteraceae</taxon>
        <taxon>Salibacter</taxon>
    </lineage>
</organism>
<sequence length="136" mass="16155">MKHTIFFINKNPEWNQELADRRYKGEESERNLYILWEDEIDIEGEPMSFEVLEDETFTVRAEKDGSPIEIKVPETTVFRYNYADGNSTDLAVSSSIVEEIDRRRINNEEVVYVYMKAEKEIFRPYAGLYLEEEPEL</sequence>
<dbReference type="AlphaFoldDB" id="A0A6N6MCL8"/>
<dbReference type="RefSeq" id="WP_151166251.1">
    <property type="nucleotide sequence ID" value="NZ_WACR01000001.1"/>
</dbReference>
<dbReference type="Proteomes" id="UP000435357">
    <property type="component" value="Unassembled WGS sequence"/>
</dbReference>
<name>A0A6N6MCL8_9FLAO</name>
<keyword evidence="2" id="KW-1185">Reference proteome</keyword>
<gene>
    <name evidence="1" type="ORF">F3059_01950</name>
</gene>
<dbReference type="EMBL" id="WACR01000001">
    <property type="protein sequence ID" value="KAB1066263.1"/>
    <property type="molecule type" value="Genomic_DNA"/>
</dbReference>
<comment type="caution">
    <text evidence="1">The sequence shown here is derived from an EMBL/GenBank/DDBJ whole genome shotgun (WGS) entry which is preliminary data.</text>
</comment>
<protein>
    <submittedName>
        <fullName evidence="1">Uncharacterized protein</fullName>
    </submittedName>
</protein>
<reference evidence="1 2" key="1">
    <citation type="submission" date="2019-09" db="EMBL/GenBank/DDBJ databases">
        <title>Genomes of Cryomorphaceae.</title>
        <authorList>
            <person name="Bowman J.P."/>
        </authorList>
    </citation>
    <scope>NUCLEOTIDE SEQUENCE [LARGE SCALE GENOMIC DNA]</scope>
    <source>
        <strain evidence="1 2">KCTC 52047</strain>
    </source>
</reference>
<evidence type="ECO:0000313" key="1">
    <source>
        <dbReference type="EMBL" id="KAB1066263.1"/>
    </source>
</evidence>
<dbReference type="OrthoDB" id="1467252at2"/>
<evidence type="ECO:0000313" key="2">
    <source>
        <dbReference type="Proteomes" id="UP000435357"/>
    </source>
</evidence>
<proteinExistence type="predicted"/>